<dbReference type="SUPFAM" id="SSF53850">
    <property type="entry name" value="Periplasmic binding protein-like II"/>
    <property type="match status" value="1"/>
</dbReference>
<feature type="signal peptide" evidence="3">
    <location>
        <begin position="1"/>
        <end position="39"/>
    </location>
</feature>
<comment type="similarity">
    <text evidence="1">Belongs to the bacterial solute-binding protein 1 family.</text>
</comment>
<comment type="caution">
    <text evidence="4">The sequence shown here is derived from an EMBL/GenBank/DDBJ whole genome shotgun (WGS) entry which is preliminary data.</text>
</comment>
<evidence type="ECO:0000313" key="4">
    <source>
        <dbReference type="EMBL" id="MFC4698886.1"/>
    </source>
</evidence>
<dbReference type="Pfam" id="PF13416">
    <property type="entry name" value="SBP_bac_8"/>
    <property type="match status" value="1"/>
</dbReference>
<dbReference type="RefSeq" id="WP_382405568.1">
    <property type="nucleotide sequence ID" value="NZ_JBHSGU010000002.1"/>
</dbReference>
<feature type="chain" id="PRO_5046556659" evidence="3">
    <location>
        <begin position="40"/>
        <end position="355"/>
    </location>
</feature>
<dbReference type="InterPro" id="IPR006059">
    <property type="entry name" value="SBP"/>
</dbReference>
<evidence type="ECO:0000256" key="2">
    <source>
        <dbReference type="ARBA" id="ARBA00022729"/>
    </source>
</evidence>
<organism evidence="4 5">
    <name type="scientific">Glaciecola siphonariae</name>
    <dbReference type="NCBI Taxonomy" id="521012"/>
    <lineage>
        <taxon>Bacteria</taxon>
        <taxon>Pseudomonadati</taxon>
        <taxon>Pseudomonadota</taxon>
        <taxon>Gammaproteobacteria</taxon>
        <taxon>Alteromonadales</taxon>
        <taxon>Alteromonadaceae</taxon>
        <taxon>Glaciecola</taxon>
    </lineage>
</organism>
<dbReference type="Proteomes" id="UP001595897">
    <property type="component" value="Unassembled WGS sequence"/>
</dbReference>
<reference evidence="5" key="1">
    <citation type="journal article" date="2019" name="Int. J. Syst. Evol. Microbiol.">
        <title>The Global Catalogue of Microorganisms (GCM) 10K type strain sequencing project: providing services to taxonomists for standard genome sequencing and annotation.</title>
        <authorList>
            <consortium name="The Broad Institute Genomics Platform"/>
            <consortium name="The Broad Institute Genome Sequencing Center for Infectious Disease"/>
            <person name="Wu L."/>
            <person name="Ma J."/>
        </authorList>
    </citation>
    <scope>NUCLEOTIDE SEQUENCE [LARGE SCALE GENOMIC DNA]</scope>
    <source>
        <strain evidence="5">KACC 12507</strain>
    </source>
</reference>
<evidence type="ECO:0000256" key="1">
    <source>
        <dbReference type="ARBA" id="ARBA00008520"/>
    </source>
</evidence>
<dbReference type="Gene3D" id="3.40.190.10">
    <property type="entry name" value="Periplasmic binding protein-like II"/>
    <property type="match status" value="2"/>
</dbReference>
<dbReference type="EMBL" id="JBHSGU010000002">
    <property type="protein sequence ID" value="MFC4698886.1"/>
    <property type="molecule type" value="Genomic_DNA"/>
</dbReference>
<evidence type="ECO:0000256" key="3">
    <source>
        <dbReference type="SAM" id="SignalP"/>
    </source>
</evidence>
<evidence type="ECO:0000313" key="5">
    <source>
        <dbReference type="Proteomes" id="UP001595897"/>
    </source>
</evidence>
<sequence>MINNLTSNKSTIYANTPSRFILAAALIFMACFNASSAMAEQVNVYSGRQEALIKPLLDDFTERTGIKVNLVTGSGDALISRMQAEGELSPADVIIMADAGRLVRANQLGLLQAITSDVIAQRVPEQLRADNQAWIALTTRARPIMYVEGEFEPSSIQSMADLGLERFEEQICIRSSSNIYNQSMVASLMILQGEEQTLEWAKRVVSNFARAPKGGDRDQIKALVAGECSLAVANTYYLGGMLASDDPQTRDIANKVGVIWPDQDTSGTHVNVSGAGIAKHAQHKKQAEALLSFMLERDSQQWYAQVNHEYPIIDGVKWSDELIGLGTFKAQNVDLEKMGELNDEALRLMDKAGWR</sequence>
<dbReference type="PIRSF" id="PIRSF002825">
    <property type="entry name" value="CfbpA"/>
    <property type="match status" value="1"/>
</dbReference>
<proteinExistence type="inferred from homology"/>
<name>A0ABV9LQW0_9ALTE</name>
<dbReference type="PANTHER" id="PTHR30006:SF15">
    <property type="entry name" value="IRON-UTILIZATION PERIPLASMIC PROTEIN"/>
    <property type="match status" value="1"/>
</dbReference>
<keyword evidence="5" id="KW-1185">Reference proteome</keyword>
<gene>
    <name evidence="4" type="ORF">ACFO4O_01755</name>
</gene>
<dbReference type="PANTHER" id="PTHR30006">
    <property type="entry name" value="THIAMINE-BINDING PERIPLASMIC PROTEIN-RELATED"/>
    <property type="match status" value="1"/>
</dbReference>
<accession>A0ABV9LQW0</accession>
<protein>
    <submittedName>
        <fullName evidence="4">Extracellular solute-binding protein</fullName>
    </submittedName>
</protein>
<dbReference type="InterPro" id="IPR026045">
    <property type="entry name" value="Ferric-bd"/>
</dbReference>
<keyword evidence="2 3" id="KW-0732">Signal</keyword>